<evidence type="ECO:0000259" key="2">
    <source>
        <dbReference type="Pfam" id="PF13020"/>
    </source>
</evidence>
<reference evidence="3 4" key="1">
    <citation type="journal article" date="2017" name="Front. Microbiol.">
        <title>Double-Face Meets the Bacterial World: The Opportunistic Pathogen Stenotrophomonas maltophilia.</title>
        <authorList>
            <person name="Lira F."/>
            <person name="Berg G."/>
            <person name="Martinez J.L."/>
        </authorList>
    </citation>
    <scope>NUCLEOTIDE SEQUENCE [LARGE SCALE GENOMIC DNA]</scope>
    <source>
        <strain evidence="3 4">EA1</strain>
    </source>
</reference>
<accession>A0A2J0UI59</accession>
<organism evidence="3 4">
    <name type="scientific">Stenotrophomonas maltophilia</name>
    <name type="common">Pseudomonas maltophilia</name>
    <name type="synonym">Xanthomonas maltophilia</name>
    <dbReference type="NCBI Taxonomy" id="40324"/>
    <lineage>
        <taxon>Bacteria</taxon>
        <taxon>Pseudomonadati</taxon>
        <taxon>Pseudomonadota</taxon>
        <taxon>Gammaproteobacteria</taxon>
        <taxon>Lysobacterales</taxon>
        <taxon>Lysobacteraceae</taxon>
        <taxon>Stenotrophomonas</taxon>
        <taxon>Stenotrophomonas maltophilia group</taxon>
    </lineage>
</organism>
<dbReference type="RefSeq" id="WP_100439806.1">
    <property type="nucleotide sequence ID" value="NZ_CBCPIZ010000024.1"/>
</dbReference>
<dbReference type="AlphaFoldDB" id="A0A2J0UI59"/>
<dbReference type="Proteomes" id="UP000230167">
    <property type="component" value="Unassembled WGS sequence"/>
</dbReference>
<evidence type="ECO:0000313" key="4">
    <source>
        <dbReference type="Proteomes" id="UP000230167"/>
    </source>
</evidence>
<name>A0A2J0UI59_STEMA</name>
<dbReference type="Pfam" id="PF13020">
    <property type="entry name" value="NOV_C"/>
    <property type="match status" value="1"/>
</dbReference>
<feature type="domain" description="Type IV methyl-directed restriction enzyme EcoKMcrB subunit DNA-binding" evidence="1">
    <location>
        <begin position="42"/>
        <end position="207"/>
    </location>
</feature>
<evidence type="ECO:0000259" key="1">
    <source>
        <dbReference type="Pfam" id="PF12102"/>
    </source>
</evidence>
<dbReference type="InterPro" id="IPR021961">
    <property type="entry name" value="McrB_DNA-bd"/>
</dbReference>
<protein>
    <submittedName>
        <fullName evidence="3">Uncharacterized protein</fullName>
    </submittedName>
</protein>
<dbReference type="Pfam" id="PF12102">
    <property type="entry name" value="MrcB_N"/>
    <property type="match status" value="1"/>
</dbReference>
<dbReference type="EMBL" id="NEQV01000001">
    <property type="protein sequence ID" value="PJL34540.1"/>
    <property type="molecule type" value="Genomic_DNA"/>
</dbReference>
<evidence type="ECO:0000313" key="3">
    <source>
        <dbReference type="EMBL" id="PJL34540.1"/>
    </source>
</evidence>
<dbReference type="OrthoDB" id="9802640at2"/>
<proteinExistence type="predicted"/>
<feature type="domain" description="Protein NO VEIN C-terminal" evidence="2">
    <location>
        <begin position="257"/>
        <end position="333"/>
    </location>
</feature>
<sequence>MPIEKSAGGVVGIRDELQNVMELQPQYSSLPTAAMQARGQIIKHQLPKLISENAEQLRLASDIEPGDFLLVGRDGIGRKSQVPWVRFASEARSPTATEGWYVVWLFREDGSGVYLAVSHASTEKIDGDFIKRSPGETQRLTRWALEILENNITTDPRLLKSMTLGNGSLAKAYESTTAVSYFYAKDHVPSDDQLRADMLTMARLLKSIYRGEPAQKRSGQTSPDVIAVVEAIEEAASGRKKSGQGFGLTQPQRRAVELRAMALAKEHFGSAGYEIKDTSANAPYDLEIRKEGQVHYIEVKGTTGGLGDIVLTKNEVQHHLKHHPNNGLFVVHGIQLHSHDGVPVCAGGTAHIQQPWRISDANLQALAYRYRIA</sequence>
<dbReference type="InterPro" id="IPR024975">
    <property type="entry name" value="NOV_C"/>
</dbReference>
<comment type="caution">
    <text evidence="3">The sequence shown here is derived from an EMBL/GenBank/DDBJ whole genome shotgun (WGS) entry which is preliminary data.</text>
</comment>
<dbReference type="Gene3D" id="3.30.920.90">
    <property type="match status" value="1"/>
</dbReference>
<gene>
    <name evidence="3" type="ORF">B9Y64_05550</name>
</gene>